<dbReference type="EMBL" id="NCKW01002308">
    <property type="protein sequence ID" value="POM77818.1"/>
    <property type="molecule type" value="Genomic_DNA"/>
</dbReference>
<organism evidence="2 3">
    <name type="scientific">Phytophthora palmivora</name>
    <dbReference type="NCBI Taxonomy" id="4796"/>
    <lineage>
        <taxon>Eukaryota</taxon>
        <taxon>Sar</taxon>
        <taxon>Stramenopiles</taxon>
        <taxon>Oomycota</taxon>
        <taxon>Peronosporomycetes</taxon>
        <taxon>Peronosporales</taxon>
        <taxon>Peronosporaceae</taxon>
        <taxon>Phytophthora</taxon>
    </lineage>
</organism>
<dbReference type="AlphaFoldDB" id="A0A2P4YJ23"/>
<evidence type="ECO:0000313" key="2">
    <source>
        <dbReference type="EMBL" id="POM77818.1"/>
    </source>
</evidence>
<evidence type="ECO:0000256" key="1">
    <source>
        <dbReference type="SAM" id="MobiDB-lite"/>
    </source>
</evidence>
<reference evidence="2 3" key="1">
    <citation type="journal article" date="2017" name="Genome Biol. Evol.">
        <title>Phytophthora megakarya and P. palmivora, closely related causal agents of cacao black pod rot, underwent increases in genome sizes and gene numbers by different mechanisms.</title>
        <authorList>
            <person name="Ali S.S."/>
            <person name="Shao J."/>
            <person name="Lary D.J."/>
            <person name="Kronmiller B."/>
            <person name="Shen D."/>
            <person name="Strem M.D."/>
            <person name="Amoako-Attah I."/>
            <person name="Akrofi A.Y."/>
            <person name="Begoude B.A."/>
            <person name="Ten Hoopen G.M."/>
            <person name="Coulibaly K."/>
            <person name="Kebe B.I."/>
            <person name="Melnick R.L."/>
            <person name="Guiltinan M.J."/>
            <person name="Tyler B.M."/>
            <person name="Meinhardt L.W."/>
            <person name="Bailey B.A."/>
        </authorList>
    </citation>
    <scope>NUCLEOTIDE SEQUENCE [LARGE SCALE GENOMIC DNA]</scope>
    <source>
        <strain evidence="3">sbr112.9</strain>
    </source>
</reference>
<name>A0A2P4YJ23_9STRA</name>
<sequence length="446" mass="48492">MAPTQGDAPPPTGPGPNTGYGLVPEDELDYEESTGGSPSRLGTTLTRATAITNAESANIITNPLDEAQGRQLEQQRGAPRSNIPEARPLVSDSQRDYGFRPRDPAVVAREAAQQLLTTYVIGPEATTPDQLREQYLTPQRTTPSEYAQRLSDQSNNLSVPGMRRIPVVFRPGEPSHEEDAQFQNWVEHSRKLSSLVALRASFSKQDVLLERRLRFRYAKRKVNDLLRSHRSRPHGATASRDTQRSSSRARSDTSSTRSSAGKREQTDEAVEGATAASGAPDQKRPRRQGNLAGAALHTPMTEACPAISPDTGYDHGAGGASTIAPSGSGAPHADPATPEGAYPPLDSRYATADRVHAVEREFAQHRGFRDWVAGQLSRFADDLGQAEHHVDEVADQASQGVGRLGNQQADRMAALERSNVELRDLVARRQGQIDLLVRLQRSGAQQ</sequence>
<dbReference type="Proteomes" id="UP000237271">
    <property type="component" value="Unassembled WGS sequence"/>
</dbReference>
<dbReference type="OrthoDB" id="124815at2759"/>
<feature type="compositionally biased region" description="Polar residues" evidence="1">
    <location>
        <begin position="34"/>
        <end position="43"/>
    </location>
</feature>
<feature type="region of interest" description="Disordered" evidence="1">
    <location>
        <begin position="226"/>
        <end position="345"/>
    </location>
</feature>
<accession>A0A2P4YJ23</accession>
<feature type="region of interest" description="Disordered" evidence="1">
    <location>
        <begin position="1"/>
        <end position="43"/>
    </location>
</feature>
<feature type="region of interest" description="Disordered" evidence="1">
    <location>
        <begin position="60"/>
        <end position="97"/>
    </location>
</feature>
<comment type="caution">
    <text evidence="2">The sequence shown here is derived from an EMBL/GenBank/DDBJ whole genome shotgun (WGS) entry which is preliminary data.</text>
</comment>
<keyword evidence="3" id="KW-1185">Reference proteome</keyword>
<feature type="compositionally biased region" description="Low complexity" evidence="1">
    <location>
        <begin position="236"/>
        <end position="259"/>
    </location>
</feature>
<proteinExistence type="predicted"/>
<protein>
    <submittedName>
        <fullName evidence="2">Uncharacterized protein</fullName>
    </submittedName>
</protein>
<evidence type="ECO:0000313" key="3">
    <source>
        <dbReference type="Proteomes" id="UP000237271"/>
    </source>
</evidence>
<gene>
    <name evidence="2" type="ORF">PHPALM_4733</name>
</gene>